<protein>
    <recommendedName>
        <fullName evidence="3">Calcineurin-like phosphoesterase domain-containing protein</fullName>
    </recommendedName>
</protein>
<dbReference type="InterPro" id="IPR004843">
    <property type="entry name" value="Calcineurin-like_PHP"/>
</dbReference>
<dbReference type="InterPro" id="IPR011990">
    <property type="entry name" value="TPR-like_helical_dom_sf"/>
</dbReference>
<dbReference type="PANTHER" id="PTHR12905:SF0">
    <property type="entry name" value="CALCINEURIN-LIKE PHOSPHOESTERASE DOMAIN-CONTAINING PROTEIN"/>
    <property type="match status" value="1"/>
</dbReference>
<dbReference type="OrthoDB" id="630188at2759"/>
<keyword evidence="5" id="KW-1185">Reference proteome</keyword>
<dbReference type="Gene3D" id="3.60.21.10">
    <property type="match status" value="1"/>
</dbReference>
<dbReference type="Proteomes" id="UP001154078">
    <property type="component" value="Chromosome 9"/>
</dbReference>
<feature type="domain" description="Calcineurin-like phosphoesterase" evidence="3">
    <location>
        <begin position="42"/>
        <end position="252"/>
    </location>
</feature>
<dbReference type="EMBL" id="OV121140">
    <property type="protein sequence ID" value="CAH0564529.1"/>
    <property type="molecule type" value="Genomic_DNA"/>
</dbReference>
<evidence type="ECO:0000256" key="1">
    <source>
        <dbReference type="ARBA" id="ARBA00007993"/>
    </source>
</evidence>
<comment type="similarity">
    <text evidence="1">Belongs to the UPF0046 family.</text>
</comment>
<dbReference type="InterPro" id="IPR051693">
    <property type="entry name" value="UPF0046_metallophosphoest"/>
</dbReference>
<name>A0A9P0BFD0_BRAAE</name>
<feature type="compositionally biased region" description="Basic residues" evidence="2">
    <location>
        <begin position="565"/>
        <end position="574"/>
    </location>
</feature>
<dbReference type="Gene3D" id="1.25.40.10">
    <property type="entry name" value="Tetratricopeptide repeat domain"/>
    <property type="match status" value="1"/>
</dbReference>
<evidence type="ECO:0000313" key="4">
    <source>
        <dbReference type="EMBL" id="CAH0564529.1"/>
    </source>
</evidence>
<gene>
    <name evidence="4" type="ORF">MELIAE_LOCUS13064</name>
</gene>
<dbReference type="CDD" id="cd07379">
    <property type="entry name" value="MPP_239FB"/>
    <property type="match status" value="1"/>
</dbReference>
<evidence type="ECO:0000256" key="2">
    <source>
        <dbReference type="SAM" id="MobiDB-lite"/>
    </source>
</evidence>
<accession>A0A9P0BFD0</accession>
<sequence length="574" mass="65699">MVTVHRLSDDPTAAWKEIQKTQKVFKLNVKIPTKPVEPNKVRFVCMSDTHSLIRNIMFDIPDGDVFIHAGDFTKCGQRDEVAQFNKWLETLPHKHKIVISGNHELSFDQKFSNIFKKKMASRQQTIEEQVPSTYGNPKDDICDAVNTDNIRQYLTNCIYLEDSGIDLYGIKIYGTPWQPEFGGWAFNLCRGVECLSKWNLIPNDVDILITHTPPLGHGDLVCSGVRAGCVELLSTVQNRLQPKYHVFGHIHEGYGVTSDGKVVFINASTCDINYIPNNLPGSCDRKQHLREGKYFECQCNRCKDPSELGTELSSLKCYKCIKGFIRPIKPHEVKTRWECARCKTFFAEGLIRITVNEGKRLVQEIDTCNISKMEDLLKKLQRTFHSQHYLVLDLIQNLIGLYARNMPNKKNLRRKVELCHQLLSVLEKIEPGLSRLKAITLYELQSTEVDLAHKEYRSKEISIEHLIYRLIEAEAILKTAAKYLLYEPQQSPEGLIAQNALSELKLLRQSIISIQRDSIGLPQQVKPQVGLKSENRKVAGNAIENNNKENKEEKKCANNVGEGTKKRRNRRKNK</sequence>
<feature type="region of interest" description="Disordered" evidence="2">
    <location>
        <begin position="536"/>
        <end position="574"/>
    </location>
</feature>
<dbReference type="AlphaFoldDB" id="A0A9P0BFD0"/>
<dbReference type="PANTHER" id="PTHR12905">
    <property type="entry name" value="METALLOPHOSPHOESTERASE"/>
    <property type="match status" value="1"/>
</dbReference>
<reference evidence="4" key="1">
    <citation type="submission" date="2021-12" db="EMBL/GenBank/DDBJ databases">
        <authorList>
            <person name="King R."/>
        </authorList>
    </citation>
    <scope>NUCLEOTIDE SEQUENCE</scope>
</reference>
<evidence type="ECO:0000313" key="5">
    <source>
        <dbReference type="Proteomes" id="UP001154078"/>
    </source>
</evidence>
<dbReference type="GO" id="GO:0016787">
    <property type="term" value="F:hydrolase activity"/>
    <property type="evidence" value="ECO:0007669"/>
    <property type="project" value="InterPro"/>
</dbReference>
<organism evidence="4 5">
    <name type="scientific">Brassicogethes aeneus</name>
    <name type="common">Rape pollen beetle</name>
    <name type="synonym">Meligethes aeneus</name>
    <dbReference type="NCBI Taxonomy" id="1431903"/>
    <lineage>
        <taxon>Eukaryota</taxon>
        <taxon>Metazoa</taxon>
        <taxon>Ecdysozoa</taxon>
        <taxon>Arthropoda</taxon>
        <taxon>Hexapoda</taxon>
        <taxon>Insecta</taxon>
        <taxon>Pterygota</taxon>
        <taxon>Neoptera</taxon>
        <taxon>Endopterygota</taxon>
        <taxon>Coleoptera</taxon>
        <taxon>Polyphaga</taxon>
        <taxon>Cucujiformia</taxon>
        <taxon>Nitidulidae</taxon>
        <taxon>Meligethinae</taxon>
        <taxon>Brassicogethes</taxon>
    </lineage>
</organism>
<evidence type="ECO:0000259" key="3">
    <source>
        <dbReference type="Pfam" id="PF00149"/>
    </source>
</evidence>
<feature type="compositionally biased region" description="Basic and acidic residues" evidence="2">
    <location>
        <begin position="546"/>
        <end position="556"/>
    </location>
</feature>
<dbReference type="Pfam" id="PF00149">
    <property type="entry name" value="Metallophos"/>
    <property type="match status" value="1"/>
</dbReference>
<proteinExistence type="inferred from homology"/>
<dbReference type="InterPro" id="IPR029052">
    <property type="entry name" value="Metallo-depent_PP-like"/>
</dbReference>
<dbReference type="SUPFAM" id="SSF56300">
    <property type="entry name" value="Metallo-dependent phosphatases"/>
    <property type="match status" value="1"/>
</dbReference>